<keyword evidence="5" id="KW-1185">Reference proteome</keyword>
<proteinExistence type="inferred from homology"/>
<keyword evidence="1" id="KW-0217">Developmental protein</keyword>
<dbReference type="Proteomes" id="UP000085678">
    <property type="component" value="Unplaced"/>
</dbReference>
<accession>A0A1S3IFP6</accession>
<evidence type="ECO:0000313" key="5">
    <source>
        <dbReference type="Proteomes" id="UP000085678"/>
    </source>
</evidence>
<dbReference type="GO" id="GO:0005737">
    <property type="term" value="C:cytoplasm"/>
    <property type="evidence" value="ECO:0007669"/>
    <property type="project" value="TreeGrafter"/>
</dbReference>
<dbReference type="AlphaFoldDB" id="A0A1S3IFP6"/>
<dbReference type="GO" id="GO:0019208">
    <property type="term" value="F:phosphatase regulator activity"/>
    <property type="evidence" value="ECO:0007669"/>
    <property type="project" value="TreeGrafter"/>
</dbReference>
<dbReference type="OrthoDB" id="19014at2759"/>
<evidence type="ECO:0000256" key="3">
    <source>
        <dbReference type="ARBA" id="ARBA00038386"/>
    </source>
</evidence>
<dbReference type="Pfam" id="PF13637">
    <property type="entry name" value="Ank_4"/>
    <property type="match status" value="1"/>
</dbReference>
<dbReference type="PROSITE" id="PS50297">
    <property type="entry name" value="ANK_REP_REGION"/>
    <property type="match status" value="2"/>
</dbReference>
<dbReference type="InterPro" id="IPR051226">
    <property type="entry name" value="PP1_Regulatory_Subunit"/>
</dbReference>
<dbReference type="SUPFAM" id="SSF48403">
    <property type="entry name" value="Ankyrin repeat"/>
    <property type="match status" value="1"/>
</dbReference>
<dbReference type="InterPro" id="IPR036770">
    <property type="entry name" value="Ankyrin_rpt-contain_sf"/>
</dbReference>
<sequence>MSTDLPAEVRRESRRSISFPVNTMLQSAVQDGDVAELVRLLCHNDEHDAVDVDVNLPNHIGLTPLHHSVLQNNADAVKLLLCNGADVNAQDKNGFTPLHTAAAGGFYLICSMLIAFGADVTLLTNEGDLCLDLAKEEDMRTRTRSTLTAIAAELFLRCDIKEK</sequence>
<gene>
    <name evidence="6" type="primary">LOC106163292</name>
</gene>
<feature type="repeat" description="ANK" evidence="4">
    <location>
        <begin position="60"/>
        <end position="92"/>
    </location>
</feature>
<organism evidence="5 6">
    <name type="scientific">Lingula anatina</name>
    <name type="common">Brachiopod</name>
    <name type="synonym">Lingula unguis</name>
    <dbReference type="NCBI Taxonomy" id="7574"/>
    <lineage>
        <taxon>Eukaryota</taxon>
        <taxon>Metazoa</taxon>
        <taxon>Spiralia</taxon>
        <taxon>Lophotrochozoa</taxon>
        <taxon>Brachiopoda</taxon>
        <taxon>Linguliformea</taxon>
        <taxon>Lingulata</taxon>
        <taxon>Lingulida</taxon>
        <taxon>Linguloidea</taxon>
        <taxon>Lingulidae</taxon>
        <taxon>Lingula</taxon>
    </lineage>
</organism>
<dbReference type="InParanoid" id="A0A1S3IFP6"/>
<dbReference type="RefSeq" id="XP_013396294.1">
    <property type="nucleotide sequence ID" value="XM_013540840.1"/>
</dbReference>
<feature type="repeat" description="ANK" evidence="4">
    <location>
        <begin position="93"/>
        <end position="125"/>
    </location>
</feature>
<comment type="similarity">
    <text evidence="3">Belongs to the NRARP family.</text>
</comment>
<evidence type="ECO:0000313" key="6">
    <source>
        <dbReference type="RefSeq" id="XP_013396294.1"/>
    </source>
</evidence>
<dbReference type="GO" id="GO:0004857">
    <property type="term" value="F:enzyme inhibitor activity"/>
    <property type="evidence" value="ECO:0007669"/>
    <property type="project" value="TreeGrafter"/>
</dbReference>
<keyword evidence="4" id="KW-0040">ANK repeat</keyword>
<protein>
    <submittedName>
        <fullName evidence="6">Protein phosphatase 1 regulatory subunit 12A-like</fullName>
    </submittedName>
</protein>
<dbReference type="GeneID" id="106163292"/>
<evidence type="ECO:0000256" key="2">
    <source>
        <dbReference type="ARBA" id="ARBA00022737"/>
    </source>
</evidence>
<reference evidence="6" key="1">
    <citation type="submission" date="2025-08" db="UniProtKB">
        <authorList>
            <consortium name="RefSeq"/>
        </authorList>
    </citation>
    <scope>IDENTIFICATION</scope>
    <source>
        <tissue evidence="6">Gonads</tissue>
    </source>
</reference>
<dbReference type="KEGG" id="lak:106163292"/>
<dbReference type="Gene3D" id="1.25.40.20">
    <property type="entry name" value="Ankyrin repeat-containing domain"/>
    <property type="match status" value="1"/>
</dbReference>
<dbReference type="STRING" id="7574.A0A1S3IFP6"/>
<evidence type="ECO:0000256" key="4">
    <source>
        <dbReference type="PROSITE-ProRule" id="PRU00023"/>
    </source>
</evidence>
<dbReference type="PANTHER" id="PTHR24179:SF21">
    <property type="entry name" value="MYOSIN BINDING SUBUNIT, ISOFORM O"/>
    <property type="match status" value="1"/>
</dbReference>
<dbReference type="InterPro" id="IPR002110">
    <property type="entry name" value="Ankyrin_rpt"/>
</dbReference>
<keyword evidence="2" id="KW-0677">Repeat</keyword>
<name>A0A1S3IFP6_LINAN</name>
<dbReference type="PANTHER" id="PTHR24179">
    <property type="entry name" value="PROTEIN PHOSPHATASE 1 REGULATORY SUBUNIT 12"/>
    <property type="match status" value="1"/>
</dbReference>
<evidence type="ECO:0000256" key="1">
    <source>
        <dbReference type="ARBA" id="ARBA00022473"/>
    </source>
</evidence>
<dbReference type="SMART" id="SM00248">
    <property type="entry name" value="ANK"/>
    <property type="match status" value="2"/>
</dbReference>
<dbReference type="PROSITE" id="PS50088">
    <property type="entry name" value="ANK_REPEAT"/>
    <property type="match status" value="2"/>
</dbReference>